<keyword evidence="2" id="KW-1185">Reference proteome</keyword>
<protein>
    <submittedName>
        <fullName evidence="1">Uncharacterized protein</fullName>
    </submittedName>
</protein>
<organism evidence="1 2">
    <name type="scientific">Pyropia yezoensis</name>
    <name type="common">Susabi-nori</name>
    <name type="synonym">Porphyra yezoensis</name>
    <dbReference type="NCBI Taxonomy" id="2788"/>
    <lineage>
        <taxon>Eukaryota</taxon>
        <taxon>Rhodophyta</taxon>
        <taxon>Bangiophyceae</taxon>
        <taxon>Bangiales</taxon>
        <taxon>Bangiaceae</taxon>
        <taxon>Pyropia</taxon>
    </lineage>
</organism>
<name>A0ACC3CEA5_PYRYE</name>
<comment type="caution">
    <text evidence="1">The sequence shown here is derived from an EMBL/GenBank/DDBJ whole genome shotgun (WGS) entry which is preliminary data.</text>
</comment>
<evidence type="ECO:0000313" key="1">
    <source>
        <dbReference type="EMBL" id="KAK1868086.1"/>
    </source>
</evidence>
<reference evidence="1" key="1">
    <citation type="submission" date="2019-11" db="EMBL/GenBank/DDBJ databases">
        <title>Nori genome reveals adaptations in red seaweeds to the harsh intertidal environment.</title>
        <authorList>
            <person name="Wang D."/>
            <person name="Mao Y."/>
        </authorList>
    </citation>
    <scope>NUCLEOTIDE SEQUENCE</scope>
    <source>
        <tissue evidence="1">Gametophyte</tissue>
    </source>
</reference>
<dbReference type="Proteomes" id="UP000798662">
    <property type="component" value="Chromosome 3"/>
</dbReference>
<sequence>MAAAAPFDFDRMVTAFEALTWASASRDGGRLPDTAPFLAAMSEVALLFDQLGTGFGFVRKDITSKVAVLHAHLRAAPATYASLQVGVEAEVAAGTAAVTSPPSAARTLLRLMWATKFLAVLMAELGDAYRPGSTKTLRDATAKAYGAALKEHHSWVVAKGVSAALLLLPSKEVFLGKVGVDLARRDELLRRVDAVFEPLVVDCYGFYERRKLLGLP</sequence>
<dbReference type="EMBL" id="CM020620">
    <property type="protein sequence ID" value="KAK1868086.1"/>
    <property type="molecule type" value="Genomic_DNA"/>
</dbReference>
<accession>A0ACC3CEA5</accession>
<evidence type="ECO:0000313" key="2">
    <source>
        <dbReference type="Proteomes" id="UP000798662"/>
    </source>
</evidence>
<proteinExistence type="predicted"/>
<gene>
    <name evidence="1" type="ORF">I4F81_010582</name>
</gene>